<dbReference type="Gene3D" id="1.10.10.10">
    <property type="entry name" value="Winged helix-like DNA-binding domain superfamily/Winged helix DNA-binding domain"/>
    <property type="match status" value="1"/>
</dbReference>
<dbReference type="EMBL" id="CP045875">
    <property type="protein sequence ID" value="QGG48380.1"/>
    <property type="molecule type" value="Genomic_DNA"/>
</dbReference>
<dbReference type="KEGG" id="hcv:FTV88_2282"/>
<sequence length="180" mass="21468">MTEKVGEGLKGQDVILGLLMEKARTGYEIKQEFESLFPDFFVATFGTIYPTLNKMEKEKYITKEVIHQEGKPSKNVYAITEKGKEVFYDYLKSPLEQKMIRFDFFMRLYFNQYITSEELVKWIDQEIEQTKITLQRLEETIQRSDQWNEGQLFCWELGIKINRIFLESLKEAREKFSHSS</sequence>
<dbReference type="InterPro" id="IPR036388">
    <property type="entry name" value="WH-like_DNA-bd_sf"/>
</dbReference>
<keyword evidence="3" id="KW-1185">Reference proteome</keyword>
<gene>
    <name evidence="2" type="primary">padR</name>
    <name evidence="2" type="ORF">FTV88_2282</name>
</gene>
<accession>A0A5Q2N7Z9</accession>
<organism evidence="2 3">
    <name type="scientific">Heliorestis convoluta</name>
    <dbReference type="NCBI Taxonomy" id="356322"/>
    <lineage>
        <taxon>Bacteria</taxon>
        <taxon>Bacillati</taxon>
        <taxon>Bacillota</taxon>
        <taxon>Clostridia</taxon>
        <taxon>Eubacteriales</taxon>
        <taxon>Heliobacteriaceae</taxon>
        <taxon>Heliorestis</taxon>
    </lineage>
</organism>
<dbReference type="Gene3D" id="6.10.140.1570">
    <property type="match status" value="1"/>
</dbReference>
<proteinExistence type="predicted"/>
<dbReference type="RefSeq" id="WP_153725566.1">
    <property type="nucleotide sequence ID" value="NZ_CP045875.1"/>
</dbReference>
<reference evidence="3" key="1">
    <citation type="submission" date="2019-11" db="EMBL/GenBank/DDBJ databases">
        <title>Genome sequence of Heliorestis convoluta strain HH, an alkaliphilic and minimalistic phototrophic bacterium from a soda lake in Egypt.</title>
        <authorList>
            <person name="Dewey E.D."/>
            <person name="Stokes L.M."/>
            <person name="Burchell B.M."/>
            <person name="Shaffer K.N."/>
            <person name="Huntington A.M."/>
            <person name="Baker J.M."/>
            <person name="Nadendla S."/>
            <person name="Giglio M.G."/>
            <person name="Touchman J.W."/>
            <person name="Blankenship R.E."/>
            <person name="Madigan M.T."/>
            <person name="Sattley W.M."/>
        </authorList>
    </citation>
    <scope>NUCLEOTIDE SEQUENCE [LARGE SCALE GENOMIC DNA]</scope>
    <source>
        <strain evidence="3">HH</strain>
    </source>
</reference>
<dbReference type="Proteomes" id="UP000366051">
    <property type="component" value="Chromosome"/>
</dbReference>
<protein>
    <submittedName>
        <fullName evidence="2">PadR family transcriptional regulator</fullName>
    </submittedName>
</protein>
<evidence type="ECO:0000313" key="3">
    <source>
        <dbReference type="Proteomes" id="UP000366051"/>
    </source>
</evidence>
<evidence type="ECO:0000259" key="1">
    <source>
        <dbReference type="Pfam" id="PF03551"/>
    </source>
</evidence>
<name>A0A5Q2N7Z9_9FIRM</name>
<dbReference type="SUPFAM" id="SSF46785">
    <property type="entry name" value="Winged helix' DNA-binding domain"/>
    <property type="match status" value="1"/>
</dbReference>
<dbReference type="OrthoDB" id="8595425at2"/>
<dbReference type="PANTHER" id="PTHR43252:SF6">
    <property type="entry name" value="NEGATIVE TRANSCRIPTION REGULATOR PADR"/>
    <property type="match status" value="1"/>
</dbReference>
<dbReference type="Pfam" id="PF03551">
    <property type="entry name" value="PadR"/>
    <property type="match status" value="1"/>
</dbReference>
<dbReference type="InterPro" id="IPR005149">
    <property type="entry name" value="Tscrpt_reg_PadR_N"/>
</dbReference>
<dbReference type="PANTHER" id="PTHR43252">
    <property type="entry name" value="TRANSCRIPTIONAL REGULATOR YQJI"/>
    <property type="match status" value="1"/>
</dbReference>
<evidence type="ECO:0000313" key="2">
    <source>
        <dbReference type="EMBL" id="QGG48380.1"/>
    </source>
</evidence>
<feature type="domain" description="Transcription regulator PadR N-terminal" evidence="1">
    <location>
        <begin position="15"/>
        <end position="87"/>
    </location>
</feature>
<dbReference type="AlphaFoldDB" id="A0A5Q2N7Z9"/>
<dbReference type="InterPro" id="IPR036390">
    <property type="entry name" value="WH_DNA-bd_sf"/>
</dbReference>